<evidence type="ECO:0000313" key="1">
    <source>
        <dbReference type="EMBL" id="PTQ49671.1"/>
    </source>
</evidence>
<name>A0A2R6XU91_MARPO</name>
<sequence>MHRCSSGSSLSHFDCRCKGSFSTFRMCWMTLCYWRVRRQEELQASQMKALDRESTGDADVVNLPTTMELL</sequence>
<proteinExistence type="predicted"/>
<protein>
    <submittedName>
        <fullName evidence="1">Uncharacterized protein</fullName>
    </submittedName>
</protein>
<keyword evidence="2" id="KW-1185">Reference proteome</keyword>
<dbReference type="EMBL" id="KZ772674">
    <property type="protein sequence ID" value="PTQ49671.1"/>
    <property type="molecule type" value="Genomic_DNA"/>
</dbReference>
<dbReference type="AlphaFoldDB" id="A0A2R6XU91"/>
<accession>A0A2R6XU91</accession>
<evidence type="ECO:0000313" key="2">
    <source>
        <dbReference type="Proteomes" id="UP000244005"/>
    </source>
</evidence>
<dbReference type="Gramene" id="Mp1g27320.1">
    <property type="protein sequence ID" value="Mp1g27320.1.cds1"/>
    <property type="gene ID" value="Mp1g27320"/>
</dbReference>
<organism evidence="1 2">
    <name type="scientific">Marchantia polymorpha</name>
    <name type="common">Common liverwort</name>
    <name type="synonym">Marchantia aquatica</name>
    <dbReference type="NCBI Taxonomy" id="3197"/>
    <lineage>
        <taxon>Eukaryota</taxon>
        <taxon>Viridiplantae</taxon>
        <taxon>Streptophyta</taxon>
        <taxon>Embryophyta</taxon>
        <taxon>Marchantiophyta</taxon>
        <taxon>Marchantiopsida</taxon>
        <taxon>Marchantiidae</taxon>
        <taxon>Marchantiales</taxon>
        <taxon>Marchantiaceae</taxon>
        <taxon>Marchantia</taxon>
    </lineage>
</organism>
<reference evidence="2" key="1">
    <citation type="journal article" date="2017" name="Cell">
        <title>Insights into land plant evolution garnered from the Marchantia polymorpha genome.</title>
        <authorList>
            <person name="Bowman J.L."/>
            <person name="Kohchi T."/>
            <person name="Yamato K.T."/>
            <person name="Jenkins J."/>
            <person name="Shu S."/>
            <person name="Ishizaki K."/>
            <person name="Yamaoka S."/>
            <person name="Nishihama R."/>
            <person name="Nakamura Y."/>
            <person name="Berger F."/>
            <person name="Adam C."/>
            <person name="Aki S.S."/>
            <person name="Althoff F."/>
            <person name="Araki T."/>
            <person name="Arteaga-Vazquez M.A."/>
            <person name="Balasubrmanian S."/>
            <person name="Barry K."/>
            <person name="Bauer D."/>
            <person name="Boehm C.R."/>
            <person name="Briginshaw L."/>
            <person name="Caballero-Perez J."/>
            <person name="Catarino B."/>
            <person name="Chen F."/>
            <person name="Chiyoda S."/>
            <person name="Chovatia M."/>
            <person name="Davies K.M."/>
            <person name="Delmans M."/>
            <person name="Demura T."/>
            <person name="Dierschke T."/>
            <person name="Dolan L."/>
            <person name="Dorantes-Acosta A.E."/>
            <person name="Eklund D.M."/>
            <person name="Florent S.N."/>
            <person name="Flores-Sandoval E."/>
            <person name="Fujiyama A."/>
            <person name="Fukuzawa H."/>
            <person name="Galik B."/>
            <person name="Grimanelli D."/>
            <person name="Grimwood J."/>
            <person name="Grossniklaus U."/>
            <person name="Hamada T."/>
            <person name="Haseloff J."/>
            <person name="Hetherington A.J."/>
            <person name="Higo A."/>
            <person name="Hirakawa Y."/>
            <person name="Hundley H.N."/>
            <person name="Ikeda Y."/>
            <person name="Inoue K."/>
            <person name="Inoue S.I."/>
            <person name="Ishida S."/>
            <person name="Jia Q."/>
            <person name="Kakita M."/>
            <person name="Kanazawa T."/>
            <person name="Kawai Y."/>
            <person name="Kawashima T."/>
            <person name="Kennedy M."/>
            <person name="Kinose K."/>
            <person name="Kinoshita T."/>
            <person name="Kohara Y."/>
            <person name="Koide E."/>
            <person name="Komatsu K."/>
            <person name="Kopischke S."/>
            <person name="Kubo M."/>
            <person name="Kyozuka J."/>
            <person name="Lagercrantz U."/>
            <person name="Lin S.S."/>
            <person name="Lindquist E."/>
            <person name="Lipzen A.M."/>
            <person name="Lu C.W."/>
            <person name="De Luna E."/>
            <person name="Martienssen R.A."/>
            <person name="Minamino N."/>
            <person name="Mizutani M."/>
            <person name="Mizutani M."/>
            <person name="Mochizuki N."/>
            <person name="Monte I."/>
            <person name="Mosher R."/>
            <person name="Nagasaki H."/>
            <person name="Nakagami H."/>
            <person name="Naramoto S."/>
            <person name="Nishitani K."/>
            <person name="Ohtani M."/>
            <person name="Okamoto T."/>
            <person name="Okumura M."/>
            <person name="Phillips J."/>
            <person name="Pollak B."/>
            <person name="Reinders A."/>
            <person name="Rovekamp M."/>
            <person name="Sano R."/>
            <person name="Sawa S."/>
            <person name="Schmid M.W."/>
            <person name="Shirakawa M."/>
            <person name="Solano R."/>
            <person name="Spunde A."/>
            <person name="Suetsugu N."/>
            <person name="Sugano S."/>
            <person name="Sugiyama A."/>
            <person name="Sun R."/>
            <person name="Suzuki Y."/>
            <person name="Takenaka M."/>
            <person name="Takezawa D."/>
            <person name="Tomogane H."/>
            <person name="Tsuzuki M."/>
            <person name="Ueda T."/>
            <person name="Umeda M."/>
            <person name="Ward J.M."/>
            <person name="Watanabe Y."/>
            <person name="Yazaki K."/>
            <person name="Yokoyama R."/>
            <person name="Yoshitake Y."/>
            <person name="Yotsui I."/>
            <person name="Zachgo S."/>
            <person name="Schmutz J."/>
        </authorList>
    </citation>
    <scope>NUCLEOTIDE SEQUENCE [LARGE SCALE GENOMIC DNA]</scope>
    <source>
        <strain evidence="2">Tak-1</strain>
    </source>
</reference>
<gene>
    <name evidence="1" type="ORF">MARPO_0002s0146</name>
</gene>
<dbReference type="Proteomes" id="UP000244005">
    <property type="component" value="Unassembled WGS sequence"/>
</dbReference>